<keyword evidence="13" id="KW-1185">Reference proteome</keyword>
<dbReference type="SMART" id="SM00747">
    <property type="entry name" value="CFEM"/>
    <property type="match status" value="1"/>
</dbReference>
<sequence>MKSFTSITLATLFASVVFAAPQGGDSFMGFAMPPACATGCISSEVQGAGCGMIPNIACICKAEKIVAALKTCVPSKCKADELASFEPTINSACKGVAGYPLKLQASG</sequence>
<keyword evidence="8" id="KW-0449">Lipoprotein</keyword>
<evidence type="ECO:0000256" key="4">
    <source>
        <dbReference type="ARBA" id="ARBA00022525"/>
    </source>
</evidence>
<dbReference type="EMBL" id="CP042192">
    <property type="protein sequence ID" value="QDS72681.1"/>
    <property type="molecule type" value="Genomic_DNA"/>
</dbReference>
<dbReference type="GO" id="GO:0098552">
    <property type="term" value="C:side of membrane"/>
    <property type="evidence" value="ECO:0007669"/>
    <property type="project" value="UniProtKB-KW"/>
</dbReference>
<evidence type="ECO:0000256" key="1">
    <source>
        <dbReference type="ARBA" id="ARBA00004589"/>
    </source>
</evidence>
<keyword evidence="5" id="KW-0472">Membrane</keyword>
<keyword evidence="5" id="KW-0325">Glycoprotein</keyword>
<dbReference type="PROSITE" id="PS52012">
    <property type="entry name" value="CFEM"/>
    <property type="match status" value="1"/>
</dbReference>
<evidence type="ECO:0000256" key="6">
    <source>
        <dbReference type="ARBA" id="ARBA00022729"/>
    </source>
</evidence>
<comment type="similarity">
    <text evidence="3">Belongs to the RBT5 family.</text>
</comment>
<evidence type="ECO:0000256" key="3">
    <source>
        <dbReference type="ARBA" id="ARBA00010031"/>
    </source>
</evidence>
<feature type="signal peptide" evidence="10">
    <location>
        <begin position="1"/>
        <end position="19"/>
    </location>
</feature>
<dbReference type="OrthoDB" id="3907893at2759"/>
<proteinExistence type="inferred from homology"/>
<protein>
    <recommendedName>
        <fullName evidence="11">CFEM domain-containing protein</fullName>
    </recommendedName>
</protein>
<dbReference type="Pfam" id="PF05730">
    <property type="entry name" value="CFEM"/>
    <property type="match status" value="1"/>
</dbReference>
<reference evidence="12 13" key="1">
    <citation type="submission" date="2019-07" db="EMBL/GenBank/DDBJ databases">
        <title>Finished genome of Venturia effusa.</title>
        <authorList>
            <person name="Young C.A."/>
            <person name="Cox M.P."/>
            <person name="Ganley A.R.D."/>
            <person name="David W.J."/>
        </authorList>
    </citation>
    <scope>NUCLEOTIDE SEQUENCE [LARGE SCALE GENOMIC DNA]</scope>
    <source>
        <strain evidence="13">albino</strain>
    </source>
</reference>
<dbReference type="Proteomes" id="UP000316270">
    <property type="component" value="Chromosome 8"/>
</dbReference>
<keyword evidence="5" id="KW-0336">GPI-anchor</keyword>
<feature type="chain" id="PRO_5021875352" description="CFEM domain-containing protein" evidence="10">
    <location>
        <begin position="20"/>
        <end position="107"/>
    </location>
</feature>
<feature type="domain" description="CFEM" evidence="11">
    <location>
        <begin position="2"/>
        <end position="107"/>
    </location>
</feature>
<organism evidence="12 13">
    <name type="scientific">Venturia effusa</name>
    <dbReference type="NCBI Taxonomy" id="50376"/>
    <lineage>
        <taxon>Eukaryota</taxon>
        <taxon>Fungi</taxon>
        <taxon>Dikarya</taxon>
        <taxon>Ascomycota</taxon>
        <taxon>Pezizomycotina</taxon>
        <taxon>Dothideomycetes</taxon>
        <taxon>Pleosporomycetidae</taxon>
        <taxon>Venturiales</taxon>
        <taxon>Venturiaceae</taxon>
        <taxon>Venturia</taxon>
    </lineage>
</organism>
<comment type="subcellular location">
    <subcellularLocation>
        <location evidence="1">Membrane</location>
        <topology evidence="1">Lipid-anchor</topology>
        <topology evidence="1">GPI-anchor</topology>
    </subcellularLocation>
    <subcellularLocation>
        <location evidence="2">Secreted</location>
    </subcellularLocation>
</comment>
<gene>
    <name evidence="12" type="ORF">FKW77_003038</name>
</gene>
<dbReference type="GO" id="GO:0005576">
    <property type="term" value="C:extracellular region"/>
    <property type="evidence" value="ECO:0007669"/>
    <property type="project" value="UniProtKB-SubCell"/>
</dbReference>
<accession>A0A517LAL6</accession>
<feature type="disulfide bond" evidence="9">
    <location>
        <begin position="60"/>
        <end position="93"/>
    </location>
</feature>
<evidence type="ECO:0000256" key="8">
    <source>
        <dbReference type="ARBA" id="ARBA00023288"/>
    </source>
</evidence>
<dbReference type="InterPro" id="IPR008427">
    <property type="entry name" value="Extracellular_membr_CFEM_dom"/>
</dbReference>
<dbReference type="AlphaFoldDB" id="A0A517LAL6"/>
<keyword evidence="4" id="KW-0964">Secreted</keyword>
<evidence type="ECO:0000256" key="9">
    <source>
        <dbReference type="PROSITE-ProRule" id="PRU01356"/>
    </source>
</evidence>
<keyword evidence="6 10" id="KW-0732">Signal</keyword>
<keyword evidence="7 9" id="KW-1015">Disulfide bond</keyword>
<evidence type="ECO:0000256" key="7">
    <source>
        <dbReference type="ARBA" id="ARBA00023157"/>
    </source>
</evidence>
<evidence type="ECO:0000256" key="5">
    <source>
        <dbReference type="ARBA" id="ARBA00022622"/>
    </source>
</evidence>
<evidence type="ECO:0000259" key="11">
    <source>
        <dbReference type="PROSITE" id="PS52012"/>
    </source>
</evidence>
<comment type="caution">
    <text evidence="9">Lacks conserved residue(s) required for the propagation of feature annotation.</text>
</comment>
<evidence type="ECO:0000256" key="2">
    <source>
        <dbReference type="ARBA" id="ARBA00004613"/>
    </source>
</evidence>
<evidence type="ECO:0000313" key="12">
    <source>
        <dbReference type="EMBL" id="QDS72681.1"/>
    </source>
</evidence>
<evidence type="ECO:0000256" key="10">
    <source>
        <dbReference type="SAM" id="SignalP"/>
    </source>
</evidence>
<evidence type="ECO:0000313" key="13">
    <source>
        <dbReference type="Proteomes" id="UP000316270"/>
    </source>
</evidence>
<name>A0A517LAL6_9PEZI</name>